<proteinExistence type="predicted"/>
<dbReference type="EMBL" id="CP058998">
    <property type="protein sequence ID" value="QLJ52426.1"/>
    <property type="molecule type" value="Genomic_DNA"/>
</dbReference>
<name>A0A7D5XKY9_FERL1</name>
<evidence type="ECO:0000313" key="2">
    <source>
        <dbReference type="Proteomes" id="UP000510821"/>
    </source>
</evidence>
<dbReference type="KEGG" id="flt:Sv326_0251"/>
<dbReference type="AlphaFoldDB" id="A0A7D5XKY9"/>
<accession>A0A7D5XKY9</accession>
<dbReference type="Proteomes" id="UP000510821">
    <property type="component" value="Chromosome"/>
</dbReference>
<sequence length="346" mass="39293">MSYLAVKENTPLMKTEPTNLMVKEKTPFHEIAPYKGGEQTKASFIVVKVTHFPESIDQMVKVMKENAVKTLVLENSPASLIDVVQGKKTAQEHVREYILKETNGAVDLERNPGVLLLPRLDSYKHRAEVLEKLGKEIPGLEVVILDPYYDKEAVGLRGETYDDRMKLQRSITENIEDRRKYALANKDFESAVVHIQYGAKELARQLAMTDGMRAAAIAKEIRSDKVAVEEGEGHDVQKHLKERMKENPVSVTFANRSIIEKVFKENENFRHPLLELAQQYITKGETIDKNTADLLAARACAAMVMFEREMQRLLTEGRKLTAEKDYQIIKAANELSFDDCKKICIA</sequence>
<gene>
    <name evidence="1" type="ORF">Sv326_0251</name>
</gene>
<evidence type="ECO:0000313" key="1">
    <source>
        <dbReference type="EMBL" id="QLJ52426.1"/>
    </source>
</evidence>
<organism evidence="1 2">
    <name type="scientific">Fermentimicrarchaeum limneticum</name>
    <dbReference type="NCBI Taxonomy" id="2795018"/>
    <lineage>
        <taxon>Archaea</taxon>
        <taxon>Candidatus Micrarchaeota</taxon>
        <taxon>Candidatus Fermentimicrarchaeales</taxon>
        <taxon>Candidatus Fermentimicrarchaeaceae</taxon>
        <taxon>Candidatus Fermentimicrarchaeum</taxon>
    </lineage>
</organism>
<protein>
    <submittedName>
        <fullName evidence="1">Uncharacterized protein</fullName>
    </submittedName>
</protein>
<reference evidence="2" key="1">
    <citation type="submission" date="2020-07" db="EMBL/GenBank/DDBJ databases">
        <title>Metabolic diversity and evolutionary history of the archaeal phylum ###Micrarchaeota### uncovered from a freshwater lake metagenome.</title>
        <authorList>
            <person name="Kadnikov V.V."/>
            <person name="Savvichev A.S."/>
            <person name="Mardanov A.V."/>
            <person name="Beletsky A.V."/>
            <person name="Chupakov A.V."/>
            <person name="Kokryatskaya N.M."/>
            <person name="Pimenov N.V."/>
            <person name="Ravin N.V."/>
        </authorList>
    </citation>
    <scope>NUCLEOTIDE SEQUENCE [LARGE SCALE GENOMIC DNA]</scope>
</reference>